<dbReference type="GO" id="GO:0022857">
    <property type="term" value="F:transmembrane transporter activity"/>
    <property type="evidence" value="ECO:0007669"/>
    <property type="project" value="InterPro"/>
</dbReference>
<sequence length="443" mass="45969">MSTPPTEPVVVPRRSHFVDLTPFRESPAFFRLWLGTNIANIGGQMTVVAVGLHVFQLTSSTSAVALVGVVGLLPMILAGIYGGLLADSFDRRIVALIAETAAWLSVIGLATLAWLHVDTLWMYYALTTINAVATTIVGTTRSAIVPRLIDARLLPAASALNGIGFGAAIALGPALAGALVSTVGVQWTYTVDAVLFLAAFVGLITLPAILPEGGTQRPGFSAVLQGFTFLRRAPNIRSSFLIDIVAMTFGMPRVIFPAVGALVIGGGAITVAVLTASFAVGAFLSSVFSGRLGQVRWHGRAIRNAVVAYGGFMALFGLVLLPLGSSASGSITDSFASANLPALIFASLALAGAGGADNISAVFRTSMLQSAVPDAMRGRMQGVFIVVVTGGPRVGDAWVGLIAATTLLWLPSLLGGLVIMSLVLLIVAVNRSFREYDALNPLP</sequence>
<dbReference type="InterPro" id="IPR010290">
    <property type="entry name" value="TM_effector"/>
</dbReference>
<feature type="transmembrane region" description="Helical" evidence="7">
    <location>
        <begin position="61"/>
        <end position="81"/>
    </location>
</feature>
<gene>
    <name evidence="9" type="ORF">EYE40_09800</name>
</gene>
<accession>A0A4Q9GWR2</accession>
<evidence type="ECO:0000256" key="7">
    <source>
        <dbReference type="SAM" id="Phobius"/>
    </source>
</evidence>
<keyword evidence="10" id="KW-1185">Reference proteome</keyword>
<comment type="caution">
    <text evidence="9">The sequence shown here is derived from an EMBL/GenBank/DDBJ whole genome shotgun (WGS) entry which is preliminary data.</text>
</comment>
<dbReference type="CDD" id="cd06173">
    <property type="entry name" value="MFS_MefA_like"/>
    <property type="match status" value="1"/>
</dbReference>
<protein>
    <submittedName>
        <fullName evidence="9">MFS transporter</fullName>
    </submittedName>
</protein>
<dbReference type="InterPro" id="IPR036259">
    <property type="entry name" value="MFS_trans_sf"/>
</dbReference>
<keyword evidence="5 7" id="KW-1133">Transmembrane helix</keyword>
<dbReference type="Pfam" id="PF05977">
    <property type="entry name" value="MFS_3"/>
    <property type="match status" value="1"/>
</dbReference>
<dbReference type="RefSeq" id="WP_130981768.1">
    <property type="nucleotide sequence ID" value="NZ_SISG01000001.1"/>
</dbReference>
<name>A0A4Q9GWR2_9MICO</name>
<keyword evidence="2" id="KW-0813">Transport</keyword>
<feature type="transmembrane region" description="Helical" evidence="7">
    <location>
        <begin position="121"/>
        <end position="141"/>
    </location>
</feature>
<evidence type="ECO:0000313" key="9">
    <source>
        <dbReference type="EMBL" id="TBN57657.1"/>
    </source>
</evidence>
<evidence type="ECO:0000256" key="3">
    <source>
        <dbReference type="ARBA" id="ARBA00022475"/>
    </source>
</evidence>
<feature type="transmembrane region" description="Helical" evidence="7">
    <location>
        <begin position="153"/>
        <end position="175"/>
    </location>
</feature>
<feature type="transmembrane region" description="Helical" evidence="7">
    <location>
        <begin position="409"/>
        <end position="429"/>
    </location>
</feature>
<dbReference type="Gene3D" id="1.20.1250.20">
    <property type="entry name" value="MFS general substrate transporter like domains"/>
    <property type="match status" value="1"/>
</dbReference>
<dbReference type="PROSITE" id="PS50850">
    <property type="entry name" value="MFS"/>
    <property type="match status" value="1"/>
</dbReference>
<feature type="transmembrane region" description="Helical" evidence="7">
    <location>
        <begin position="262"/>
        <end position="284"/>
    </location>
</feature>
<organism evidence="9 10">
    <name type="scientific">Glaciihabitans arcticus</name>
    <dbReference type="NCBI Taxonomy" id="2668039"/>
    <lineage>
        <taxon>Bacteria</taxon>
        <taxon>Bacillati</taxon>
        <taxon>Actinomycetota</taxon>
        <taxon>Actinomycetes</taxon>
        <taxon>Micrococcales</taxon>
        <taxon>Microbacteriaceae</taxon>
        <taxon>Glaciihabitans</taxon>
    </lineage>
</organism>
<evidence type="ECO:0000256" key="6">
    <source>
        <dbReference type="ARBA" id="ARBA00023136"/>
    </source>
</evidence>
<dbReference type="InterPro" id="IPR020846">
    <property type="entry name" value="MFS_dom"/>
</dbReference>
<evidence type="ECO:0000256" key="1">
    <source>
        <dbReference type="ARBA" id="ARBA00004429"/>
    </source>
</evidence>
<keyword evidence="6 7" id="KW-0472">Membrane</keyword>
<keyword evidence="3" id="KW-1003">Cell membrane</keyword>
<dbReference type="GO" id="GO:0005886">
    <property type="term" value="C:plasma membrane"/>
    <property type="evidence" value="ECO:0007669"/>
    <property type="project" value="UniProtKB-SubCell"/>
</dbReference>
<evidence type="ECO:0000256" key="2">
    <source>
        <dbReference type="ARBA" id="ARBA00022448"/>
    </source>
</evidence>
<dbReference type="SUPFAM" id="SSF103473">
    <property type="entry name" value="MFS general substrate transporter"/>
    <property type="match status" value="1"/>
</dbReference>
<feature type="domain" description="Major facilitator superfamily (MFS) profile" evidence="8">
    <location>
        <begin position="191"/>
        <end position="443"/>
    </location>
</feature>
<feature type="transmembrane region" description="Helical" evidence="7">
    <location>
        <begin position="383"/>
        <end position="403"/>
    </location>
</feature>
<dbReference type="PANTHER" id="PTHR23513:SF9">
    <property type="entry name" value="ENTEROBACTIN EXPORTER ENTS"/>
    <property type="match status" value="1"/>
</dbReference>
<keyword evidence="4 7" id="KW-0812">Transmembrane</keyword>
<dbReference type="Proteomes" id="UP000294194">
    <property type="component" value="Unassembled WGS sequence"/>
</dbReference>
<dbReference type="PANTHER" id="PTHR23513">
    <property type="entry name" value="INTEGRAL MEMBRANE EFFLUX PROTEIN-RELATED"/>
    <property type="match status" value="1"/>
</dbReference>
<feature type="transmembrane region" description="Helical" evidence="7">
    <location>
        <begin position="305"/>
        <end position="323"/>
    </location>
</feature>
<feature type="transmembrane region" description="Helical" evidence="7">
    <location>
        <begin position="343"/>
        <end position="363"/>
    </location>
</feature>
<dbReference type="EMBL" id="SISG01000001">
    <property type="protein sequence ID" value="TBN57657.1"/>
    <property type="molecule type" value="Genomic_DNA"/>
</dbReference>
<feature type="transmembrane region" description="Helical" evidence="7">
    <location>
        <begin position="93"/>
        <end position="115"/>
    </location>
</feature>
<evidence type="ECO:0000313" key="10">
    <source>
        <dbReference type="Proteomes" id="UP000294194"/>
    </source>
</evidence>
<dbReference type="AlphaFoldDB" id="A0A4Q9GWR2"/>
<comment type="subcellular location">
    <subcellularLocation>
        <location evidence="1">Cell inner membrane</location>
        <topology evidence="1">Multi-pass membrane protein</topology>
    </subcellularLocation>
</comment>
<proteinExistence type="predicted"/>
<feature type="transmembrane region" description="Helical" evidence="7">
    <location>
        <begin position="32"/>
        <end position="55"/>
    </location>
</feature>
<evidence type="ECO:0000256" key="4">
    <source>
        <dbReference type="ARBA" id="ARBA00022692"/>
    </source>
</evidence>
<evidence type="ECO:0000256" key="5">
    <source>
        <dbReference type="ARBA" id="ARBA00022989"/>
    </source>
</evidence>
<evidence type="ECO:0000259" key="8">
    <source>
        <dbReference type="PROSITE" id="PS50850"/>
    </source>
</evidence>
<feature type="transmembrane region" description="Helical" evidence="7">
    <location>
        <begin position="187"/>
        <end position="210"/>
    </location>
</feature>
<reference evidence="10" key="1">
    <citation type="submission" date="2019-02" db="EMBL/GenBank/DDBJ databases">
        <title>Glaciihabitans arcticus sp. nov., a psychrotolerant bacterium isolated from polar soil.</title>
        <authorList>
            <person name="Dahal R.H."/>
        </authorList>
    </citation>
    <scope>NUCLEOTIDE SEQUENCE [LARGE SCALE GENOMIC DNA]</scope>
    <source>
        <strain evidence="10">RP-3-7</strain>
    </source>
</reference>